<keyword evidence="5" id="KW-0813">Transport</keyword>
<accession>A0A1T4K5H7</accession>
<keyword evidence="2 5" id="KW-0812">Transmembrane</keyword>
<dbReference type="OrthoDB" id="9774308at2"/>
<dbReference type="Proteomes" id="UP000190625">
    <property type="component" value="Unassembled WGS sequence"/>
</dbReference>
<dbReference type="PROSITE" id="PS50928">
    <property type="entry name" value="ABC_TM1"/>
    <property type="match status" value="1"/>
</dbReference>
<feature type="transmembrane region" description="Helical" evidence="5">
    <location>
        <begin position="200"/>
        <end position="228"/>
    </location>
</feature>
<dbReference type="CDD" id="cd06261">
    <property type="entry name" value="TM_PBP2"/>
    <property type="match status" value="1"/>
</dbReference>
<feature type="transmembrane region" description="Helical" evidence="5">
    <location>
        <begin position="12"/>
        <end position="35"/>
    </location>
</feature>
<gene>
    <name evidence="7" type="ORF">SAMN02745118_00618</name>
</gene>
<keyword evidence="3 5" id="KW-1133">Transmembrane helix</keyword>
<feature type="domain" description="ABC transmembrane type-1" evidence="6">
    <location>
        <begin position="67"/>
        <end position="279"/>
    </location>
</feature>
<dbReference type="Pfam" id="PF00528">
    <property type="entry name" value="BPD_transp_1"/>
    <property type="match status" value="1"/>
</dbReference>
<evidence type="ECO:0000256" key="4">
    <source>
        <dbReference type="ARBA" id="ARBA00023136"/>
    </source>
</evidence>
<dbReference type="PANTHER" id="PTHR43759">
    <property type="entry name" value="TREHALOSE TRANSPORT SYSTEM PERMEASE PROTEIN SUGA"/>
    <property type="match status" value="1"/>
</dbReference>
<name>A0A1T4K5H7_9FIRM</name>
<dbReference type="InterPro" id="IPR052730">
    <property type="entry name" value="Sugar_ABC_transporter"/>
</dbReference>
<dbReference type="AlphaFoldDB" id="A0A1T4K5H7"/>
<reference evidence="8" key="1">
    <citation type="submission" date="2017-02" db="EMBL/GenBank/DDBJ databases">
        <authorList>
            <person name="Varghese N."/>
            <person name="Submissions S."/>
        </authorList>
    </citation>
    <scope>NUCLEOTIDE SEQUENCE [LARGE SCALE GENOMIC DNA]</scope>
    <source>
        <strain evidence="8">ATCC BAA-73</strain>
    </source>
</reference>
<dbReference type="GO" id="GO:0005886">
    <property type="term" value="C:plasma membrane"/>
    <property type="evidence" value="ECO:0007669"/>
    <property type="project" value="UniProtKB-SubCell"/>
</dbReference>
<protein>
    <submittedName>
        <fullName evidence="7">Putative spermidine/putrescine transport system permease protein</fullName>
    </submittedName>
</protein>
<dbReference type="PANTHER" id="PTHR43759:SF1">
    <property type="entry name" value="GLUCOSE IMPORT SYSTEM PERMEASE PROTEIN GLCT"/>
    <property type="match status" value="1"/>
</dbReference>
<evidence type="ECO:0000256" key="3">
    <source>
        <dbReference type="ARBA" id="ARBA00022989"/>
    </source>
</evidence>
<sequence length="290" mass="33039">MDLSKYSFWKPYILLSPALVVLIGLFLGGVTLALLQSLGYFPFIGLKTITLKYYIEVFSSPEFIDALKYSLYISFVSSVGAVVIGVLLAYQLVKLSDKYRLVQLLYKLPIIVPHIIASLLVFLFFTQSGLLSRLLYHFGILEQITDFPNLIFDQWGIGIIFVYLWKEIPFIALVVYTVLKHINTSFEEVAANLGANQRQIFWNIYFPLSLPSIGSAFIIVFAFSFGAFEIPFLLGPTYPNTLPVMAYQNYISSDLTQRPYAMVIVMILTIISFGLIYFYKKLLDLMLKNI</sequence>
<evidence type="ECO:0000256" key="1">
    <source>
        <dbReference type="ARBA" id="ARBA00004141"/>
    </source>
</evidence>
<feature type="transmembrane region" description="Helical" evidence="5">
    <location>
        <begin position="104"/>
        <end position="125"/>
    </location>
</feature>
<evidence type="ECO:0000313" key="7">
    <source>
        <dbReference type="EMBL" id="SJZ37593.1"/>
    </source>
</evidence>
<dbReference type="RefSeq" id="WP_078809118.1">
    <property type="nucleotide sequence ID" value="NZ_FUWM01000005.1"/>
</dbReference>
<evidence type="ECO:0000256" key="2">
    <source>
        <dbReference type="ARBA" id="ARBA00022692"/>
    </source>
</evidence>
<feature type="transmembrane region" description="Helical" evidence="5">
    <location>
        <begin position="260"/>
        <end position="279"/>
    </location>
</feature>
<evidence type="ECO:0000256" key="5">
    <source>
        <dbReference type="RuleBase" id="RU363032"/>
    </source>
</evidence>
<dbReference type="STRING" id="142842.SAMN02745118_00618"/>
<keyword evidence="4 5" id="KW-0472">Membrane</keyword>
<dbReference type="InterPro" id="IPR000515">
    <property type="entry name" value="MetI-like"/>
</dbReference>
<keyword evidence="8" id="KW-1185">Reference proteome</keyword>
<dbReference type="InterPro" id="IPR035906">
    <property type="entry name" value="MetI-like_sf"/>
</dbReference>
<dbReference type="Gene3D" id="1.10.3720.10">
    <property type="entry name" value="MetI-like"/>
    <property type="match status" value="1"/>
</dbReference>
<feature type="transmembrane region" description="Helical" evidence="5">
    <location>
        <begin position="69"/>
        <end position="92"/>
    </location>
</feature>
<dbReference type="SUPFAM" id="SSF161098">
    <property type="entry name" value="MetI-like"/>
    <property type="match status" value="1"/>
</dbReference>
<feature type="transmembrane region" description="Helical" evidence="5">
    <location>
        <begin position="155"/>
        <end position="179"/>
    </location>
</feature>
<dbReference type="EMBL" id="FUWM01000005">
    <property type="protein sequence ID" value="SJZ37593.1"/>
    <property type="molecule type" value="Genomic_DNA"/>
</dbReference>
<evidence type="ECO:0000259" key="6">
    <source>
        <dbReference type="PROSITE" id="PS50928"/>
    </source>
</evidence>
<proteinExistence type="inferred from homology"/>
<dbReference type="GO" id="GO:0055085">
    <property type="term" value="P:transmembrane transport"/>
    <property type="evidence" value="ECO:0007669"/>
    <property type="project" value="InterPro"/>
</dbReference>
<evidence type="ECO:0000313" key="8">
    <source>
        <dbReference type="Proteomes" id="UP000190625"/>
    </source>
</evidence>
<comment type="similarity">
    <text evidence="5">Belongs to the binding-protein-dependent transport system permease family.</text>
</comment>
<comment type="subcellular location">
    <subcellularLocation>
        <location evidence="5">Cell membrane</location>
        <topology evidence="5">Multi-pass membrane protein</topology>
    </subcellularLocation>
    <subcellularLocation>
        <location evidence="1">Membrane</location>
        <topology evidence="1">Multi-pass membrane protein</topology>
    </subcellularLocation>
</comment>
<organism evidence="7 8">
    <name type="scientific">Selenihalanaerobacter shriftii</name>
    <dbReference type="NCBI Taxonomy" id="142842"/>
    <lineage>
        <taxon>Bacteria</taxon>
        <taxon>Bacillati</taxon>
        <taxon>Bacillota</taxon>
        <taxon>Clostridia</taxon>
        <taxon>Halanaerobiales</taxon>
        <taxon>Halobacteroidaceae</taxon>
        <taxon>Selenihalanaerobacter</taxon>
    </lineage>
</organism>